<dbReference type="STRING" id="660521.SAMN04487949_0579"/>
<dbReference type="OrthoDB" id="307042at2157"/>
<dbReference type="RefSeq" id="WP_089693887.1">
    <property type="nucleotide sequence ID" value="NZ_FNHL01000001.1"/>
</dbReference>
<sequence length="216" mass="24567">MTGEWSRRRFTEAAEYMATQLCAGFRAHDNREYERAVDAFFEVDRRQFAHLDDETARRGAVAYVDALWAKDAIEAEYTDEDGSLRTAALDTADWCPVESAFAERAEAFDIDRRYASKSTEAWRRHKVGGDYWTPMMAAQTYELRAALCQPSYPDKPSDGESGFGPEATRYALGVELHDMHTATHWEQATATMTPYFEYVLSAHEEQTRLDGVPVPP</sequence>
<keyword evidence="2" id="KW-1185">Reference proteome</keyword>
<reference evidence="2" key="1">
    <citation type="submission" date="2016-10" db="EMBL/GenBank/DDBJ databases">
        <authorList>
            <person name="Varghese N."/>
            <person name="Submissions S."/>
        </authorList>
    </citation>
    <scope>NUCLEOTIDE SEQUENCE [LARGE SCALE GENOMIC DNA]</scope>
    <source>
        <strain evidence="2">CGMCC 1.10119</strain>
    </source>
</reference>
<name>A0A1G9PWZ9_9EURY</name>
<organism evidence="1 2">
    <name type="scientific">Halogranum gelatinilyticum</name>
    <dbReference type="NCBI Taxonomy" id="660521"/>
    <lineage>
        <taxon>Archaea</taxon>
        <taxon>Methanobacteriati</taxon>
        <taxon>Methanobacteriota</taxon>
        <taxon>Stenosarchaea group</taxon>
        <taxon>Halobacteria</taxon>
        <taxon>Halobacteriales</taxon>
        <taxon>Haloferacaceae</taxon>
    </lineage>
</organism>
<dbReference type="EMBL" id="FNHL01000001">
    <property type="protein sequence ID" value="SDM03274.1"/>
    <property type="molecule type" value="Genomic_DNA"/>
</dbReference>
<proteinExistence type="predicted"/>
<protein>
    <submittedName>
        <fullName evidence="1">Uncharacterized protein</fullName>
    </submittedName>
</protein>
<dbReference type="Proteomes" id="UP000199451">
    <property type="component" value="Unassembled WGS sequence"/>
</dbReference>
<evidence type="ECO:0000313" key="2">
    <source>
        <dbReference type="Proteomes" id="UP000199451"/>
    </source>
</evidence>
<dbReference type="AlphaFoldDB" id="A0A1G9PWZ9"/>
<evidence type="ECO:0000313" key="1">
    <source>
        <dbReference type="EMBL" id="SDM03274.1"/>
    </source>
</evidence>
<gene>
    <name evidence="1" type="ORF">SAMN04487949_0579</name>
</gene>
<accession>A0A1G9PWZ9</accession>